<sequence length="329" mass="36692">MENLLIMASSFLPLSKPLQIVSVRHKLIQIIRTFLALSFFFLRLLFSLLPPPTPHKRVVADKHRISGSGDSGVARALSQMLSIVDEIPVGSRKYETLRALAERVMDENVREETAEVNREVLSSAFESAMARLEGIMWWRAEEPRGAAWVIKPMRWVARVEFGLGSGSPEKIAAELLWMARKMVECGAGERAVCMWGSASGLASMAVAADPALQGSLVKVSAFLFKQAKGEESGMGDEGVKLKMLMSWLPLLCHASNGTDTPVLSSAERAEMESVLEEMIEKLSNRDQEKVLALWLYHFTSCPNSDWPNLQSCYARWYATSRKLFLVNLK</sequence>
<dbReference type="InterPro" id="IPR038920">
    <property type="entry name" value="At3g05675-like"/>
</dbReference>
<dbReference type="EMBL" id="QPKB01000009">
    <property type="protein sequence ID" value="RWR92425.1"/>
    <property type="molecule type" value="Genomic_DNA"/>
</dbReference>
<proteinExistence type="predicted"/>
<dbReference type="PANTHER" id="PTHR31060">
    <property type="entry name" value="OSJNBA0011J08.25 PROTEIN-RELATED"/>
    <property type="match status" value="1"/>
</dbReference>
<evidence type="ECO:0000313" key="2">
    <source>
        <dbReference type="Proteomes" id="UP000283530"/>
    </source>
</evidence>
<protein>
    <submittedName>
        <fullName evidence="1">Uncharacterized protein</fullName>
    </submittedName>
</protein>
<keyword evidence="2" id="KW-1185">Reference proteome</keyword>
<organism evidence="1 2">
    <name type="scientific">Cinnamomum micranthum f. kanehirae</name>
    <dbReference type="NCBI Taxonomy" id="337451"/>
    <lineage>
        <taxon>Eukaryota</taxon>
        <taxon>Viridiplantae</taxon>
        <taxon>Streptophyta</taxon>
        <taxon>Embryophyta</taxon>
        <taxon>Tracheophyta</taxon>
        <taxon>Spermatophyta</taxon>
        <taxon>Magnoliopsida</taxon>
        <taxon>Magnoliidae</taxon>
        <taxon>Laurales</taxon>
        <taxon>Lauraceae</taxon>
        <taxon>Cinnamomum</taxon>
    </lineage>
</organism>
<comment type="caution">
    <text evidence="1">The sequence shown here is derived from an EMBL/GenBank/DDBJ whole genome shotgun (WGS) entry which is preliminary data.</text>
</comment>
<dbReference type="PANTHER" id="PTHR31060:SF4">
    <property type="entry name" value="1,8-CINEOLE SYNTHASE"/>
    <property type="match status" value="1"/>
</dbReference>
<dbReference type="Proteomes" id="UP000283530">
    <property type="component" value="Unassembled WGS sequence"/>
</dbReference>
<dbReference type="GO" id="GO:0016567">
    <property type="term" value="P:protein ubiquitination"/>
    <property type="evidence" value="ECO:0007669"/>
    <property type="project" value="UniProtKB-UniPathway"/>
</dbReference>
<dbReference type="OrthoDB" id="678132at2759"/>
<name>A0A443PNW0_9MAGN</name>
<reference evidence="1 2" key="1">
    <citation type="journal article" date="2019" name="Nat. Plants">
        <title>Stout camphor tree genome fills gaps in understanding of flowering plant genome evolution.</title>
        <authorList>
            <person name="Chaw S.M."/>
            <person name="Liu Y.C."/>
            <person name="Wu Y.W."/>
            <person name="Wang H.Y."/>
            <person name="Lin C.I."/>
            <person name="Wu C.S."/>
            <person name="Ke H.M."/>
            <person name="Chang L.Y."/>
            <person name="Hsu C.Y."/>
            <person name="Yang H.T."/>
            <person name="Sudianto E."/>
            <person name="Hsu M.H."/>
            <person name="Wu K.P."/>
            <person name="Wang L.N."/>
            <person name="Leebens-Mack J.H."/>
            <person name="Tsai I.J."/>
        </authorList>
    </citation>
    <scope>NUCLEOTIDE SEQUENCE [LARGE SCALE GENOMIC DNA]</scope>
    <source>
        <strain evidence="2">cv. Chaw 1501</strain>
        <tissue evidence="1">Young leaves</tissue>
    </source>
</reference>
<evidence type="ECO:0000313" key="1">
    <source>
        <dbReference type="EMBL" id="RWR92425.1"/>
    </source>
</evidence>
<gene>
    <name evidence="1" type="ORF">CKAN_02163600</name>
</gene>
<accession>A0A443PNW0</accession>
<dbReference type="AlphaFoldDB" id="A0A443PNW0"/>
<dbReference type="UniPathway" id="UPA00143"/>